<dbReference type="EC" id="2.7.7.75" evidence="4"/>
<evidence type="ECO:0000256" key="2">
    <source>
        <dbReference type="ARBA" id="ARBA00007589"/>
    </source>
</evidence>
<evidence type="ECO:0000256" key="4">
    <source>
        <dbReference type="ARBA" id="ARBA00012509"/>
    </source>
</evidence>
<dbReference type="Pfam" id="PF03453">
    <property type="entry name" value="MoeA_N"/>
    <property type="match status" value="1"/>
</dbReference>
<keyword evidence="6" id="KW-0460">Magnesium</keyword>
<keyword evidence="6" id="KW-0808">Transferase</keyword>
<dbReference type="GeneID" id="37194571"/>
<evidence type="ECO:0000256" key="5">
    <source>
        <dbReference type="ARBA" id="ARBA00023150"/>
    </source>
</evidence>
<dbReference type="VEuPathDB" id="FungiDB:BO97DRAFT_168366"/>
<dbReference type="EMBL" id="KZ824304">
    <property type="protein sequence ID" value="RAL09415.1"/>
    <property type="molecule type" value="Genomic_DNA"/>
</dbReference>
<dbReference type="SUPFAM" id="SSF63867">
    <property type="entry name" value="MoeA C-terminal domain-like"/>
    <property type="match status" value="1"/>
</dbReference>
<evidence type="ECO:0000259" key="7">
    <source>
        <dbReference type="SMART" id="SM00852"/>
    </source>
</evidence>
<dbReference type="Gene3D" id="2.40.340.10">
    <property type="entry name" value="MoeA, C-terminal, domain IV"/>
    <property type="match status" value="1"/>
</dbReference>
<dbReference type="GO" id="GO:0061598">
    <property type="term" value="F:molybdopterin adenylyltransferase activity"/>
    <property type="evidence" value="ECO:0007669"/>
    <property type="project" value="UniProtKB-UniRule"/>
</dbReference>
<dbReference type="Gene3D" id="3.40.980.10">
    <property type="entry name" value="MoaB/Mog-like domain"/>
    <property type="match status" value="1"/>
</dbReference>
<dbReference type="Proteomes" id="UP000248961">
    <property type="component" value="Unassembled WGS sequence"/>
</dbReference>
<dbReference type="InterPro" id="IPR005111">
    <property type="entry name" value="MoeA_C_domain_IV"/>
</dbReference>
<comment type="similarity">
    <text evidence="2">In the N-terminal section; belongs to the MoaB/Mog family.</text>
</comment>
<dbReference type="UniPathway" id="UPA00344"/>
<dbReference type="RefSeq" id="XP_025548569.1">
    <property type="nucleotide sequence ID" value="XM_025690282.1"/>
</dbReference>
<dbReference type="PANTHER" id="PTHR10192">
    <property type="entry name" value="MOLYBDOPTERIN BIOSYNTHESIS PROTEIN"/>
    <property type="match status" value="1"/>
</dbReference>
<keyword evidence="6" id="KW-0479">Metal-binding</keyword>
<comment type="function">
    <text evidence="6">Catalyzes two steps in the biosynthesis of the molybdenum cofactor. In the first step, molybdopterin is adenylated. Subsequently, molybdate is inserted into adenylated molybdopterin and AMP is released.</text>
</comment>
<dbReference type="InterPro" id="IPR036688">
    <property type="entry name" value="MoeA_C_domain_IV_sf"/>
</dbReference>
<dbReference type="AlphaFoldDB" id="A0A395HQ60"/>
<dbReference type="InterPro" id="IPR005110">
    <property type="entry name" value="MoeA_linker/N"/>
</dbReference>
<dbReference type="CDD" id="cd00887">
    <property type="entry name" value="MoeA"/>
    <property type="match status" value="1"/>
</dbReference>
<comment type="catalytic activity">
    <reaction evidence="6">
        <text>molybdopterin + ATP + H(+) = adenylyl-molybdopterin + diphosphate</text>
        <dbReference type="Rhea" id="RHEA:31331"/>
        <dbReference type="ChEBI" id="CHEBI:15378"/>
        <dbReference type="ChEBI" id="CHEBI:30616"/>
        <dbReference type="ChEBI" id="CHEBI:33019"/>
        <dbReference type="ChEBI" id="CHEBI:58698"/>
        <dbReference type="ChEBI" id="CHEBI:62727"/>
    </reaction>
</comment>
<evidence type="ECO:0000256" key="1">
    <source>
        <dbReference type="ARBA" id="ARBA00005046"/>
    </source>
</evidence>
<reference evidence="8 9" key="1">
    <citation type="submission" date="2018-02" db="EMBL/GenBank/DDBJ databases">
        <title>The genomes of Aspergillus section Nigri reveals drivers in fungal speciation.</title>
        <authorList>
            <consortium name="DOE Joint Genome Institute"/>
            <person name="Vesth T.C."/>
            <person name="Nybo J."/>
            <person name="Theobald S."/>
            <person name="Brandl J."/>
            <person name="Frisvad J.C."/>
            <person name="Nielsen K.F."/>
            <person name="Lyhne E.K."/>
            <person name="Kogle M.E."/>
            <person name="Kuo A."/>
            <person name="Riley R."/>
            <person name="Clum A."/>
            <person name="Nolan M."/>
            <person name="Lipzen A."/>
            <person name="Salamov A."/>
            <person name="Henrissat B."/>
            <person name="Wiebenga A."/>
            <person name="De vries R.P."/>
            <person name="Grigoriev I.V."/>
            <person name="Mortensen U.H."/>
            <person name="Andersen M.R."/>
            <person name="Baker S.E."/>
        </authorList>
    </citation>
    <scope>NUCLEOTIDE SEQUENCE [LARGE SCALE GENOMIC DNA]</scope>
    <source>
        <strain evidence="8 9">CBS 101889</strain>
    </source>
</reference>
<keyword evidence="6" id="KW-0500">Molybdenum</keyword>
<dbReference type="GO" id="GO:0061599">
    <property type="term" value="F:molybdopterin molybdotransferase activity"/>
    <property type="evidence" value="ECO:0007669"/>
    <property type="project" value="UniProtKB-UniRule"/>
</dbReference>
<dbReference type="GO" id="GO:0005524">
    <property type="term" value="F:ATP binding"/>
    <property type="evidence" value="ECO:0007669"/>
    <property type="project" value="UniProtKB-UniRule"/>
</dbReference>
<dbReference type="OrthoDB" id="6777263at2759"/>
<sequence>MSLSYREALDAIRCESERDAVRFRSYAETVTIYKAVNRISHMTYRCHESTPRFDTSAMDGYALSSAATRSAASDSPAIFRVCGTIAAGEEPLYLEEDAVSDIQPCVEIMTGAPFPQSTRNQAFDCCVRLEDVLLVTVSGYPCIKVEKQATFQQNRRLAGEDFSKGDILVSAGEVIQPSHIMALASAGVHEVRVIRRPAVGVISTGTELGKRCISSLHRIPDANGPYITASLQEQGFEVDFLGILEDNKEATTRGIHKVLNMNRYDILISSGAVSTGKFDFIPSALQSLQVRQVFHKILIRPGHPALFAKVPSARSALDDSGASDYMDEVPFFGLPGNPVASAACLQFLVVPYLRFLQGQPLEPVLEARAIKAEDAKSSVAYNMERAASQALFKVPKHLDVFRPGVINRHSGDRLEVTPMEHSSSKIKPFLGANCWIHIPAGVDEINPGDTVNIVASH</sequence>
<protein>
    <recommendedName>
        <fullName evidence="4">molybdopterin adenylyltransferase</fullName>
        <ecNumber evidence="4">2.7.7.75</ecNumber>
    </recommendedName>
</protein>
<evidence type="ECO:0000313" key="9">
    <source>
        <dbReference type="Proteomes" id="UP000248961"/>
    </source>
</evidence>
<dbReference type="STRING" id="1450537.A0A395HQ60"/>
<dbReference type="PANTHER" id="PTHR10192:SF30">
    <property type="entry name" value="MOLYBDOPTERIN ADENYLYLTRANSFERASE"/>
    <property type="match status" value="1"/>
</dbReference>
<dbReference type="InterPro" id="IPR001453">
    <property type="entry name" value="MoaB/Mog_dom"/>
</dbReference>
<keyword evidence="9" id="KW-1185">Reference proteome</keyword>
<dbReference type="Gene3D" id="2.170.190.11">
    <property type="entry name" value="Molybdopterin biosynthesis moea protein, domain 3"/>
    <property type="match status" value="1"/>
</dbReference>
<evidence type="ECO:0000256" key="3">
    <source>
        <dbReference type="ARBA" id="ARBA00008339"/>
    </source>
</evidence>
<dbReference type="InterPro" id="IPR036425">
    <property type="entry name" value="MoaB/Mog-like_dom_sf"/>
</dbReference>
<comment type="pathway">
    <text evidence="1 6">Cofactor biosynthesis; molybdopterin biosynthesis.</text>
</comment>
<gene>
    <name evidence="8" type="ORF">BO97DRAFT_168366</name>
</gene>
<dbReference type="FunFam" id="2.170.190.11:FF:000006">
    <property type="entry name" value="Molybdopterin molybdenumtransferase"/>
    <property type="match status" value="1"/>
</dbReference>
<keyword evidence="5 6" id="KW-0501">Molybdenum cofactor biosynthesis</keyword>
<comment type="catalytic activity">
    <reaction evidence="6">
        <text>adenylyl-molybdopterin + molybdate = Mo-molybdopterin + AMP + H(+)</text>
        <dbReference type="Rhea" id="RHEA:35047"/>
        <dbReference type="ChEBI" id="CHEBI:15378"/>
        <dbReference type="ChEBI" id="CHEBI:36264"/>
        <dbReference type="ChEBI" id="CHEBI:62727"/>
        <dbReference type="ChEBI" id="CHEBI:71302"/>
        <dbReference type="ChEBI" id="CHEBI:456215"/>
    </reaction>
</comment>
<dbReference type="GO" id="GO:0005829">
    <property type="term" value="C:cytosol"/>
    <property type="evidence" value="ECO:0007669"/>
    <property type="project" value="TreeGrafter"/>
</dbReference>
<dbReference type="SUPFAM" id="SSF63882">
    <property type="entry name" value="MoeA N-terminal region -like"/>
    <property type="match status" value="1"/>
</dbReference>
<dbReference type="SUPFAM" id="SSF53218">
    <property type="entry name" value="Molybdenum cofactor biosynthesis proteins"/>
    <property type="match status" value="1"/>
</dbReference>
<organism evidence="8 9">
    <name type="scientific">Aspergillus homomorphus (strain CBS 101889)</name>
    <dbReference type="NCBI Taxonomy" id="1450537"/>
    <lineage>
        <taxon>Eukaryota</taxon>
        <taxon>Fungi</taxon>
        <taxon>Dikarya</taxon>
        <taxon>Ascomycota</taxon>
        <taxon>Pezizomycotina</taxon>
        <taxon>Eurotiomycetes</taxon>
        <taxon>Eurotiomycetidae</taxon>
        <taxon>Eurotiales</taxon>
        <taxon>Aspergillaceae</taxon>
        <taxon>Aspergillus</taxon>
        <taxon>Aspergillus subgen. Circumdati</taxon>
    </lineage>
</organism>
<comment type="similarity">
    <text evidence="6">Belongs to the MoeA family.</text>
</comment>
<dbReference type="InterPro" id="IPR036135">
    <property type="entry name" value="MoeA_linker/N_sf"/>
</dbReference>
<dbReference type="SMART" id="SM00852">
    <property type="entry name" value="MoCF_biosynth"/>
    <property type="match status" value="1"/>
</dbReference>
<comment type="cofactor">
    <cofactor evidence="6">
        <name>Mg(2+)</name>
        <dbReference type="ChEBI" id="CHEBI:18420"/>
    </cofactor>
</comment>
<evidence type="ECO:0000313" key="8">
    <source>
        <dbReference type="EMBL" id="RAL09415.1"/>
    </source>
</evidence>
<name>A0A395HQ60_ASPHC</name>
<dbReference type="InterPro" id="IPR038987">
    <property type="entry name" value="MoeA-like"/>
</dbReference>
<comment type="similarity">
    <text evidence="3">In the C-terminal section; belongs to the MoeA family.</text>
</comment>
<dbReference type="Gene3D" id="3.90.105.10">
    <property type="entry name" value="Molybdopterin biosynthesis moea protein, domain 2"/>
    <property type="match status" value="1"/>
</dbReference>
<proteinExistence type="inferred from homology"/>
<dbReference type="GO" id="GO:0006777">
    <property type="term" value="P:Mo-molybdopterin cofactor biosynthetic process"/>
    <property type="evidence" value="ECO:0007669"/>
    <property type="project" value="UniProtKB-UniRule"/>
</dbReference>
<evidence type="ECO:0000256" key="6">
    <source>
        <dbReference type="RuleBase" id="RU365090"/>
    </source>
</evidence>
<dbReference type="Pfam" id="PF03454">
    <property type="entry name" value="MoeA_C"/>
    <property type="match status" value="1"/>
</dbReference>
<dbReference type="GO" id="GO:0046872">
    <property type="term" value="F:metal ion binding"/>
    <property type="evidence" value="ECO:0007669"/>
    <property type="project" value="UniProtKB-UniRule"/>
</dbReference>
<feature type="domain" description="MoaB/Mog" evidence="7">
    <location>
        <begin position="200"/>
        <end position="355"/>
    </location>
</feature>
<accession>A0A395HQ60</accession>
<dbReference type="Pfam" id="PF00994">
    <property type="entry name" value="MoCF_biosynth"/>
    <property type="match status" value="1"/>
</dbReference>